<dbReference type="KEGG" id="grc:GI584_22240"/>
<accession>A0A5Q2TP95</accession>
<gene>
    <name evidence="1" type="ORF">GI584_22240</name>
</gene>
<dbReference type="AlphaFoldDB" id="A0A5Q2TP95"/>
<organism evidence="1 2">
    <name type="scientific">Gracilibacillus salitolerans</name>
    <dbReference type="NCBI Taxonomy" id="2663022"/>
    <lineage>
        <taxon>Bacteria</taxon>
        <taxon>Bacillati</taxon>
        <taxon>Bacillota</taxon>
        <taxon>Bacilli</taxon>
        <taxon>Bacillales</taxon>
        <taxon>Bacillaceae</taxon>
        <taxon>Gracilibacillus</taxon>
    </lineage>
</organism>
<protein>
    <recommendedName>
        <fullName evidence="3">General stress protein 17M-like domain-containing protein</fullName>
    </recommendedName>
</protein>
<proteinExistence type="predicted"/>
<evidence type="ECO:0008006" key="3">
    <source>
        <dbReference type="Google" id="ProtNLM"/>
    </source>
</evidence>
<keyword evidence="2" id="KW-1185">Reference proteome</keyword>
<dbReference type="RefSeq" id="WP_153792658.1">
    <property type="nucleotide sequence ID" value="NZ_CP045915.1"/>
</dbReference>
<evidence type="ECO:0000313" key="2">
    <source>
        <dbReference type="Proteomes" id="UP000339690"/>
    </source>
</evidence>
<reference evidence="1 2" key="1">
    <citation type="submission" date="2019-11" db="EMBL/GenBank/DDBJ databases">
        <title>Gracilibacillus salitolerans sp. nov., a moderate halophile isolated from a saline soil in northwest China.</title>
        <authorList>
            <person name="Gan L."/>
        </authorList>
    </citation>
    <scope>NUCLEOTIDE SEQUENCE [LARGE SCALE GENOMIC DNA]</scope>
    <source>
        <strain evidence="1 2">SCU50</strain>
    </source>
</reference>
<evidence type="ECO:0000313" key="1">
    <source>
        <dbReference type="EMBL" id="QGH36606.1"/>
    </source>
</evidence>
<dbReference type="EMBL" id="CP045915">
    <property type="protein sequence ID" value="QGH36606.1"/>
    <property type="molecule type" value="Genomic_DNA"/>
</dbReference>
<name>A0A5Q2TP95_9BACI</name>
<sequence length="116" mass="12761">MYKAIQAFFKTEDDAETVRAELNKLKTNDIRVDHLPDADRTLLLTPLAYSGNNTSGMGAGGGIVAAFTTNDNGETINDDTPREHTIECEVAKDDYPEALKIIMENDGYMDKNAFEG</sequence>
<dbReference type="Proteomes" id="UP000339690">
    <property type="component" value="Chromosome"/>
</dbReference>